<evidence type="ECO:0000256" key="1">
    <source>
        <dbReference type="SAM" id="Phobius"/>
    </source>
</evidence>
<keyword evidence="1" id="KW-0812">Transmembrane</keyword>
<name>A0A6A4HZL7_9AGAR</name>
<sequence>MTPEESAELIMFAEHVYQNLVNVICVCVMYGLYMLSFLTALYIFRSPIKAQTKALLILLGLAFLSITLDWIGRADSPLLIIHLAFIHPNNATNLSANLGNAQNSLLTLTFEAFGFWGPAITLLIGDGLVLWRAWAIWDVQNRRKRSLLRFVSIFLMVGNAAVLIAAASFNSNIGPFLSSEVDSLDWIPLVVSLIVNMFATFLVGLKAWNFYQLMHLHHHNNPQYFQINKLLLILVESGLFFLRCSDVMCYRQWCCNRE</sequence>
<feature type="transmembrane region" description="Helical" evidence="1">
    <location>
        <begin position="186"/>
        <end position="205"/>
    </location>
</feature>
<evidence type="ECO:0000313" key="2">
    <source>
        <dbReference type="EMBL" id="KAE9402045.1"/>
    </source>
</evidence>
<gene>
    <name evidence="2" type="ORF">BT96DRAFT_570286</name>
</gene>
<dbReference type="AlphaFoldDB" id="A0A6A4HZL7"/>
<feature type="transmembrane region" description="Helical" evidence="1">
    <location>
        <begin position="20"/>
        <end position="43"/>
    </location>
</feature>
<dbReference type="EMBL" id="ML769439">
    <property type="protein sequence ID" value="KAE9402045.1"/>
    <property type="molecule type" value="Genomic_DNA"/>
</dbReference>
<feature type="transmembrane region" description="Helical" evidence="1">
    <location>
        <begin position="55"/>
        <end position="72"/>
    </location>
</feature>
<keyword evidence="1" id="KW-0472">Membrane</keyword>
<proteinExistence type="predicted"/>
<accession>A0A6A4HZL7</accession>
<keyword evidence="3" id="KW-1185">Reference proteome</keyword>
<evidence type="ECO:0000313" key="3">
    <source>
        <dbReference type="Proteomes" id="UP000799118"/>
    </source>
</evidence>
<keyword evidence="1" id="KW-1133">Transmembrane helix</keyword>
<feature type="transmembrane region" description="Helical" evidence="1">
    <location>
        <begin position="147"/>
        <end position="166"/>
    </location>
</feature>
<reference evidence="2" key="1">
    <citation type="journal article" date="2019" name="Environ. Microbiol.">
        <title>Fungal ecological strategies reflected in gene transcription - a case study of two litter decomposers.</title>
        <authorList>
            <person name="Barbi F."/>
            <person name="Kohler A."/>
            <person name="Barry K."/>
            <person name="Baskaran P."/>
            <person name="Daum C."/>
            <person name="Fauchery L."/>
            <person name="Ihrmark K."/>
            <person name="Kuo A."/>
            <person name="LaButti K."/>
            <person name="Lipzen A."/>
            <person name="Morin E."/>
            <person name="Grigoriev I.V."/>
            <person name="Henrissat B."/>
            <person name="Lindahl B."/>
            <person name="Martin F."/>
        </authorList>
    </citation>
    <scope>NUCLEOTIDE SEQUENCE</scope>
    <source>
        <strain evidence="2">JB14</strain>
    </source>
</reference>
<organism evidence="2 3">
    <name type="scientific">Gymnopus androsaceus JB14</name>
    <dbReference type="NCBI Taxonomy" id="1447944"/>
    <lineage>
        <taxon>Eukaryota</taxon>
        <taxon>Fungi</taxon>
        <taxon>Dikarya</taxon>
        <taxon>Basidiomycota</taxon>
        <taxon>Agaricomycotina</taxon>
        <taxon>Agaricomycetes</taxon>
        <taxon>Agaricomycetidae</taxon>
        <taxon>Agaricales</taxon>
        <taxon>Marasmiineae</taxon>
        <taxon>Omphalotaceae</taxon>
        <taxon>Gymnopus</taxon>
    </lineage>
</organism>
<feature type="transmembrane region" description="Helical" evidence="1">
    <location>
        <begin position="113"/>
        <end position="135"/>
    </location>
</feature>
<dbReference type="OrthoDB" id="2744793at2759"/>
<dbReference type="Proteomes" id="UP000799118">
    <property type="component" value="Unassembled WGS sequence"/>
</dbReference>
<protein>
    <submittedName>
        <fullName evidence="2">Uncharacterized protein</fullName>
    </submittedName>
</protein>